<reference evidence="4" key="1">
    <citation type="submission" date="2024-01" db="EMBL/GenBank/DDBJ databases">
        <title>Mycovorax composti gen. nov. sp. nov., a member of the family Chitinophagaceae isolated from button mushroom compost.</title>
        <authorList>
            <person name="Thai M."/>
            <person name="Bell T.L."/>
            <person name="Kertesz M.A."/>
        </authorList>
    </citation>
    <scope>NUCLEOTIDE SEQUENCE [LARGE SCALE GENOMIC DNA]</scope>
    <source>
        <strain evidence="4">C216</strain>
    </source>
</reference>
<keyword evidence="1" id="KW-0812">Transmembrane</keyword>
<organism evidence="3 4">
    <name type="scientific">Mycovorax composti</name>
    <dbReference type="NCBI Taxonomy" id="2962693"/>
    <lineage>
        <taxon>Bacteria</taxon>
        <taxon>Pseudomonadati</taxon>
        <taxon>Bacteroidota</taxon>
        <taxon>Chitinophagia</taxon>
        <taxon>Chitinophagales</taxon>
        <taxon>Chitinophagaceae</taxon>
        <taxon>Mycovorax</taxon>
    </lineage>
</organism>
<evidence type="ECO:0000259" key="2">
    <source>
        <dbReference type="Pfam" id="PF01345"/>
    </source>
</evidence>
<name>A0ABZ2EKH9_9BACT</name>
<dbReference type="InterPro" id="IPR001434">
    <property type="entry name" value="OmcB-like_DUF11"/>
</dbReference>
<dbReference type="NCBIfam" id="TIGR01451">
    <property type="entry name" value="B_ant_repeat"/>
    <property type="match status" value="1"/>
</dbReference>
<sequence length="565" mass="61262">MKNERLPRRRKRFFFLFIFSLFSSLVNGQNYDFSIIMIGKSFLTHPGDEFIYTITVTNNGPDDAANVVVQMPTAAGYTATEVTCISGLSNNGSTVCPLSLDVSSLQTTGLIIPSLPDGGGIVLRVKGMVSGAANTQILTTASILSPADDDPSNNSTTFRTNIILPVAGDTTIYRMDAIESTLASLPIVPNGNGTINLVFKLVSGPVIPSLGTTFTVPVEYSPLMNRTGNGVSYLWDSIGVYYDGASVPDFLTIEPNIATFFTNLPASNVKTIPKVPDGVSSDQYFQQLLADNTIEPLGTFKLKIGSYPVIPEESTSKLEWAAIYLHNNYNFAHNETDIQWGHYVSALVQPVTSNIVGFTTTEIVPVLFDNSYTYRFTAFKNIDVTPSSDENFTAGFNWANLAYGQLSFWTPQALPVTFAEFNASRTFDGILFEWTTSSETGNSHFELELSADGKKFVKVGEVISKAESGNSSLPLSYSFIAALPGGVALFSGLALMLLGAGGWMRRRNAAFVLVVLSGLALGIMGCSKATEKLLDHKEQLFARITQVDKDGTRSHSTVVKVIDKR</sequence>
<dbReference type="EMBL" id="CP144143">
    <property type="protein sequence ID" value="WWC83841.1"/>
    <property type="molecule type" value="Genomic_DNA"/>
</dbReference>
<dbReference type="RefSeq" id="WP_409965524.1">
    <property type="nucleotide sequence ID" value="NZ_CP144143.1"/>
</dbReference>
<protein>
    <recommendedName>
        <fullName evidence="2">DUF11 domain-containing protein</fullName>
    </recommendedName>
</protein>
<dbReference type="Pfam" id="PF01345">
    <property type="entry name" value="DUF11"/>
    <property type="match status" value="1"/>
</dbReference>
<dbReference type="Proteomes" id="UP001321305">
    <property type="component" value="Chromosome"/>
</dbReference>
<dbReference type="InterPro" id="IPR047589">
    <property type="entry name" value="DUF11_rpt"/>
</dbReference>
<keyword evidence="1" id="KW-1133">Transmembrane helix</keyword>
<evidence type="ECO:0000313" key="3">
    <source>
        <dbReference type="EMBL" id="WWC83841.1"/>
    </source>
</evidence>
<evidence type="ECO:0000256" key="1">
    <source>
        <dbReference type="SAM" id="Phobius"/>
    </source>
</evidence>
<feature type="transmembrane region" description="Helical" evidence="1">
    <location>
        <begin position="510"/>
        <end position="530"/>
    </location>
</feature>
<proteinExistence type="predicted"/>
<feature type="domain" description="DUF11" evidence="2">
    <location>
        <begin position="45"/>
        <end position="158"/>
    </location>
</feature>
<feature type="transmembrane region" description="Helical" evidence="1">
    <location>
        <begin position="475"/>
        <end position="498"/>
    </location>
</feature>
<evidence type="ECO:0000313" key="4">
    <source>
        <dbReference type="Proteomes" id="UP001321305"/>
    </source>
</evidence>
<keyword evidence="1" id="KW-0472">Membrane</keyword>
<keyword evidence="4" id="KW-1185">Reference proteome</keyword>
<accession>A0ABZ2EKH9</accession>
<gene>
    <name evidence="3" type="ORF">PIECOFPK_01570</name>
</gene>